<protein>
    <submittedName>
        <fullName evidence="1">Uncharacterized protein</fullName>
    </submittedName>
</protein>
<dbReference type="Proteomes" id="UP000271587">
    <property type="component" value="Chromosome"/>
</dbReference>
<keyword evidence="2" id="KW-1185">Reference proteome</keyword>
<organism evidence="1 2">
    <name type="scientific">Corynebacterium gerontici</name>
    <dbReference type="NCBI Taxonomy" id="2079234"/>
    <lineage>
        <taxon>Bacteria</taxon>
        <taxon>Bacillati</taxon>
        <taxon>Actinomycetota</taxon>
        <taxon>Actinomycetes</taxon>
        <taxon>Mycobacteriales</taxon>
        <taxon>Corynebacteriaceae</taxon>
        <taxon>Corynebacterium</taxon>
    </lineage>
</organism>
<dbReference type="KEGG" id="cgk:CGERO_09575"/>
<sequence length="71" mass="7883">MESAQRKLNHQSFARHGLLEIEQAFFRVALALNNVGVLEDAYVELCHLISIAIAPNIRDDSLHDPDATRGA</sequence>
<accession>A0A3G6J2N5</accession>
<name>A0A3G6J2N5_9CORY</name>
<evidence type="ECO:0000313" key="1">
    <source>
        <dbReference type="EMBL" id="AZA12202.1"/>
    </source>
</evidence>
<reference evidence="1 2" key="1">
    <citation type="submission" date="2018-11" db="EMBL/GenBank/DDBJ databases">
        <authorList>
            <person name="Kleinhagauer T."/>
            <person name="Glaeser S.P."/>
            <person name="Spergser J."/>
            <person name="Ruckert C."/>
            <person name="Kaempfer P."/>
            <person name="Busse H.-J."/>
        </authorList>
    </citation>
    <scope>NUCLEOTIDE SEQUENCE [LARGE SCALE GENOMIC DNA]</scope>
    <source>
        <strain evidence="1 2">W8</strain>
    </source>
</reference>
<dbReference type="EMBL" id="CP033897">
    <property type="protein sequence ID" value="AZA12202.1"/>
    <property type="molecule type" value="Genomic_DNA"/>
</dbReference>
<proteinExistence type="predicted"/>
<evidence type="ECO:0000313" key="2">
    <source>
        <dbReference type="Proteomes" id="UP000271587"/>
    </source>
</evidence>
<dbReference type="AlphaFoldDB" id="A0A3G6J2N5"/>
<gene>
    <name evidence="1" type="ORF">CGERO_09575</name>
</gene>